<dbReference type="EMBL" id="VYYT01000799">
    <property type="protein sequence ID" value="KAK2729304.1"/>
    <property type="molecule type" value="Genomic_DNA"/>
</dbReference>
<gene>
    <name evidence="1" type="ORF">CKAH01_10253</name>
</gene>
<accession>A0AAD9XW74</accession>
<protein>
    <submittedName>
        <fullName evidence="1">Uncharacterized protein</fullName>
    </submittedName>
</protein>
<comment type="caution">
    <text evidence="1">The sequence shown here is derived from an EMBL/GenBank/DDBJ whole genome shotgun (WGS) entry which is preliminary data.</text>
</comment>
<evidence type="ECO:0000313" key="1">
    <source>
        <dbReference type="EMBL" id="KAK2729304.1"/>
    </source>
</evidence>
<reference evidence="1" key="1">
    <citation type="submission" date="2023-02" db="EMBL/GenBank/DDBJ databases">
        <title>Colletotrichum kahawae CIFC_Que2 genome sequencing and assembly.</title>
        <authorList>
            <person name="Baroncelli R."/>
        </authorList>
    </citation>
    <scope>NUCLEOTIDE SEQUENCE</scope>
    <source>
        <strain evidence="1">CIFC_Que2</strain>
    </source>
</reference>
<keyword evidence="2" id="KW-1185">Reference proteome</keyword>
<organism evidence="1 2">
    <name type="scientific">Colletotrichum kahawae</name>
    <name type="common">Coffee berry disease fungus</name>
    <dbReference type="NCBI Taxonomy" id="34407"/>
    <lineage>
        <taxon>Eukaryota</taxon>
        <taxon>Fungi</taxon>
        <taxon>Dikarya</taxon>
        <taxon>Ascomycota</taxon>
        <taxon>Pezizomycotina</taxon>
        <taxon>Sordariomycetes</taxon>
        <taxon>Hypocreomycetidae</taxon>
        <taxon>Glomerellales</taxon>
        <taxon>Glomerellaceae</taxon>
        <taxon>Colletotrichum</taxon>
        <taxon>Colletotrichum gloeosporioides species complex</taxon>
    </lineage>
</organism>
<evidence type="ECO:0000313" key="2">
    <source>
        <dbReference type="Proteomes" id="UP001281614"/>
    </source>
</evidence>
<proteinExistence type="predicted"/>
<dbReference type="AlphaFoldDB" id="A0AAD9XW74"/>
<dbReference type="Proteomes" id="UP001281614">
    <property type="component" value="Unassembled WGS sequence"/>
</dbReference>
<sequence length="83" mass="9397">MTSVNANGRNSINLVPISEILFSLLSMLPANRDMSLGRGFNGLRFFLRSRSDAEIALEQRKDFLRQTTERACSSSFLWPEAFP</sequence>
<name>A0AAD9XW74_COLKA</name>